<keyword evidence="2" id="KW-1185">Reference proteome</keyword>
<evidence type="ECO:0000313" key="2">
    <source>
        <dbReference type="Proteomes" id="UP001596413"/>
    </source>
</evidence>
<evidence type="ECO:0008006" key="3">
    <source>
        <dbReference type="Google" id="ProtNLM"/>
    </source>
</evidence>
<dbReference type="SUPFAM" id="SSF54427">
    <property type="entry name" value="NTF2-like"/>
    <property type="match status" value="1"/>
</dbReference>
<protein>
    <recommendedName>
        <fullName evidence="3">Isomerase</fullName>
    </recommendedName>
</protein>
<sequence>MAQQCPKSTGLHTEELGVLTGAPALADFCDQFLDHMGPAVLRLREEPRLHHDRARLRWEILLGDGTSFAAGTDVVHLDGDGRISAITAFLDRTPEGFYPGAHH</sequence>
<dbReference type="RefSeq" id="WP_386414779.1">
    <property type="nucleotide sequence ID" value="NZ_JBHSZO010000019.1"/>
</dbReference>
<accession>A0ABW2GIH0</accession>
<dbReference type="EMBL" id="JBHSZO010000019">
    <property type="protein sequence ID" value="MFC7219210.1"/>
    <property type="molecule type" value="Genomic_DNA"/>
</dbReference>
<comment type="caution">
    <text evidence="1">The sequence shown here is derived from an EMBL/GenBank/DDBJ whole genome shotgun (WGS) entry which is preliminary data.</text>
</comment>
<dbReference type="Proteomes" id="UP001596413">
    <property type="component" value="Unassembled WGS sequence"/>
</dbReference>
<evidence type="ECO:0000313" key="1">
    <source>
        <dbReference type="EMBL" id="MFC7219210.1"/>
    </source>
</evidence>
<gene>
    <name evidence="1" type="ORF">ACFQLX_13685</name>
</gene>
<dbReference type="Gene3D" id="3.10.450.50">
    <property type="match status" value="1"/>
</dbReference>
<proteinExistence type="predicted"/>
<reference evidence="2" key="1">
    <citation type="journal article" date="2019" name="Int. J. Syst. Evol. Microbiol.">
        <title>The Global Catalogue of Microorganisms (GCM) 10K type strain sequencing project: providing services to taxonomists for standard genome sequencing and annotation.</title>
        <authorList>
            <consortium name="The Broad Institute Genomics Platform"/>
            <consortium name="The Broad Institute Genome Sequencing Center for Infectious Disease"/>
            <person name="Wu L."/>
            <person name="Ma J."/>
        </authorList>
    </citation>
    <scope>NUCLEOTIDE SEQUENCE [LARGE SCALE GENOMIC DNA]</scope>
    <source>
        <strain evidence="2">CGMCC 1.13681</strain>
    </source>
</reference>
<organism evidence="1 2">
    <name type="scientific">Streptomyces polyrhachis</name>
    <dbReference type="NCBI Taxonomy" id="1282885"/>
    <lineage>
        <taxon>Bacteria</taxon>
        <taxon>Bacillati</taxon>
        <taxon>Actinomycetota</taxon>
        <taxon>Actinomycetes</taxon>
        <taxon>Kitasatosporales</taxon>
        <taxon>Streptomycetaceae</taxon>
        <taxon>Streptomyces</taxon>
    </lineage>
</organism>
<name>A0ABW2GIH0_9ACTN</name>
<dbReference type="InterPro" id="IPR032710">
    <property type="entry name" value="NTF2-like_dom_sf"/>
</dbReference>